<sequence>MDNNYYGGHYDDEDSQNLPYHGSFRIQEQGHVGALQSFPISAPHGTSISISPTASFDASGVYGDYAARGMPSHMPDTSYYATPEPASAFDATTLEISSVPQGFSFGQIQDEPEELMNHGPPLTGWDSRFQSFTPYQEDHHLVSSVDMDGNSNVLNQRPTSGKRRGDLTIETMTMNTTSAQSGSRPHKSARRSRGKRPSAPTTGLSSPTSQSTISSLGSGGSGSAAPNVFPEDYDSGQDHYPQAAAAAATGSSSSSTHKQSHNARTRHNMVEQKYRHRLNTHFDKLLEVLPSGGVAGGGMGDTYQTYGQQGGGALALRREGPSLERERKVSKAEVLDRARLYIQTLENEHVRLQREREGLRGLWEAYYERAAAMGQPGTQELGGQGQP</sequence>
<reference evidence="4" key="2">
    <citation type="submission" date="2023-05" db="EMBL/GenBank/DDBJ databases">
        <authorList>
            <consortium name="Lawrence Berkeley National Laboratory"/>
            <person name="Steindorff A."/>
            <person name="Hensen N."/>
            <person name="Bonometti L."/>
            <person name="Westerberg I."/>
            <person name="Brannstrom I.O."/>
            <person name="Guillou S."/>
            <person name="Cros-Aarteil S."/>
            <person name="Calhoun S."/>
            <person name="Haridas S."/>
            <person name="Kuo A."/>
            <person name="Mondo S."/>
            <person name="Pangilinan J."/>
            <person name="Riley R."/>
            <person name="Labutti K."/>
            <person name="Andreopoulos B."/>
            <person name="Lipzen A."/>
            <person name="Chen C."/>
            <person name="Yanf M."/>
            <person name="Daum C."/>
            <person name="Ng V."/>
            <person name="Clum A."/>
            <person name="Ohm R."/>
            <person name="Martin F."/>
            <person name="Silar P."/>
            <person name="Natvig D."/>
            <person name="Lalanne C."/>
            <person name="Gautier V."/>
            <person name="Ament-Velasquez S.L."/>
            <person name="Kruys A."/>
            <person name="Hutchinson M.I."/>
            <person name="Powell A.J."/>
            <person name="Barry K."/>
            <person name="Miller A.N."/>
            <person name="Grigoriev I.V."/>
            <person name="Debuchy R."/>
            <person name="Gladieux P."/>
            <person name="Thoren M.H."/>
            <person name="Johannesson H."/>
        </authorList>
    </citation>
    <scope>NUCLEOTIDE SEQUENCE</scope>
    <source>
        <strain evidence="4">CBS 315.58</strain>
    </source>
</reference>
<feature type="compositionally biased region" description="Low complexity" evidence="2">
    <location>
        <begin position="203"/>
        <end position="216"/>
    </location>
</feature>
<dbReference type="PANTHER" id="PTHR47336">
    <property type="entry name" value="TRANSCRIPTION FACTOR HMS1-RELATED"/>
    <property type="match status" value="1"/>
</dbReference>
<dbReference type="SMART" id="SM00353">
    <property type="entry name" value="HLH"/>
    <property type="match status" value="1"/>
</dbReference>
<name>A0AAN6XDF7_9PEZI</name>
<feature type="compositionally biased region" description="Basic residues" evidence="2">
    <location>
        <begin position="184"/>
        <end position="196"/>
    </location>
</feature>
<dbReference type="InterPro" id="IPR052099">
    <property type="entry name" value="Regulatory_TF_Diverse"/>
</dbReference>
<evidence type="ECO:0000313" key="5">
    <source>
        <dbReference type="Proteomes" id="UP001303160"/>
    </source>
</evidence>
<reference evidence="4" key="1">
    <citation type="journal article" date="2023" name="Mol. Phylogenet. Evol.">
        <title>Genome-scale phylogeny and comparative genomics of the fungal order Sordariales.</title>
        <authorList>
            <person name="Hensen N."/>
            <person name="Bonometti L."/>
            <person name="Westerberg I."/>
            <person name="Brannstrom I.O."/>
            <person name="Guillou S."/>
            <person name="Cros-Aarteil S."/>
            <person name="Calhoun S."/>
            <person name="Haridas S."/>
            <person name="Kuo A."/>
            <person name="Mondo S."/>
            <person name="Pangilinan J."/>
            <person name="Riley R."/>
            <person name="LaButti K."/>
            <person name="Andreopoulos B."/>
            <person name="Lipzen A."/>
            <person name="Chen C."/>
            <person name="Yan M."/>
            <person name="Daum C."/>
            <person name="Ng V."/>
            <person name="Clum A."/>
            <person name="Steindorff A."/>
            <person name="Ohm R.A."/>
            <person name="Martin F."/>
            <person name="Silar P."/>
            <person name="Natvig D.O."/>
            <person name="Lalanne C."/>
            <person name="Gautier V."/>
            <person name="Ament-Velasquez S.L."/>
            <person name="Kruys A."/>
            <person name="Hutchinson M.I."/>
            <person name="Powell A.J."/>
            <person name="Barry K."/>
            <person name="Miller A.N."/>
            <person name="Grigoriev I.V."/>
            <person name="Debuchy R."/>
            <person name="Gladieux P."/>
            <person name="Hiltunen Thoren M."/>
            <person name="Johannesson H."/>
        </authorList>
    </citation>
    <scope>NUCLEOTIDE SEQUENCE</scope>
    <source>
        <strain evidence="4">CBS 315.58</strain>
    </source>
</reference>
<feature type="compositionally biased region" description="Polar residues" evidence="2">
    <location>
        <begin position="149"/>
        <end position="159"/>
    </location>
</feature>
<feature type="compositionally biased region" description="Low complexity" evidence="2">
    <location>
        <begin position="243"/>
        <end position="256"/>
    </location>
</feature>
<protein>
    <recommendedName>
        <fullName evidence="3">BHLH domain-containing protein</fullName>
    </recommendedName>
</protein>
<keyword evidence="5" id="KW-1185">Reference proteome</keyword>
<dbReference type="PROSITE" id="PS50888">
    <property type="entry name" value="BHLH"/>
    <property type="match status" value="1"/>
</dbReference>
<organism evidence="4 5">
    <name type="scientific">Triangularia verruculosa</name>
    <dbReference type="NCBI Taxonomy" id="2587418"/>
    <lineage>
        <taxon>Eukaryota</taxon>
        <taxon>Fungi</taxon>
        <taxon>Dikarya</taxon>
        <taxon>Ascomycota</taxon>
        <taxon>Pezizomycotina</taxon>
        <taxon>Sordariomycetes</taxon>
        <taxon>Sordariomycetidae</taxon>
        <taxon>Sordariales</taxon>
        <taxon>Podosporaceae</taxon>
        <taxon>Triangularia</taxon>
    </lineage>
</organism>
<feature type="coiled-coil region" evidence="1">
    <location>
        <begin position="335"/>
        <end position="362"/>
    </location>
</feature>
<comment type="caution">
    <text evidence="4">The sequence shown here is derived from an EMBL/GenBank/DDBJ whole genome shotgun (WGS) entry which is preliminary data.</text>
</comment>
<dbReference type="PANTHER" id="PTHR47336:SF2">
    <property type="entry name" value="TRANSCRIPTION FACTOR HMS1-RELATED"/>
    <property type="match status" value="1"/>
</dbReference>
<evidence type="ECO:0000259" key="3">
    <source>
        <dbReference type="PROSITE" id="PS50888"/>
    </source>
</evidence>
<dbReference type="InterPro" id="IPR036638">
    <property type="entry name" value="HLH_DNA-bd_sf"/>
</dbReference>
<feature type="compositionally biased region" description="Polar residues" evidence="2">
    <location>
        <begin position="170"/>
        <end position="183"/>
    </location>
</feature>
<dbReference type="AlphaFoldDB" id="A0AAN6XDF7"/>
<dbReference type="Gene3D" id="4.10.280.10">
    <property type="entry name" value="Helix-loop-helix DNA-binding domain"/>
    <property type="match status" value="1"/>
</dbReference>
<keyword evidence="1" id="KW-0175">Coiled coil</keyword>
<proteinExistence type="predicted"/>
<feature type="compositionally biased region" description="Basic residues" evidence="2">
    <location>
        <begin position="258"/>
        <end position="267"/>
    </location>
</feature>
<feature type="region of interest" description="Disordered" evidence="2">
    <location>
        <begin position="145"/>
        <end position="267"/>
    </location>
</feature>
<gene>
    <name evidence="4" type="ORF">QBC40DRAFT_287013</name>
</gene>
<evidence type="ECO:0000256" key="1">
    <source>
        <dbReference type="SAM" id="Coils"/>
    </source>
</evidence>
<dbReference type="EMBL" id="MU863981">
    <property type="protein sequence ID" value="KAK4196562.1"/>
    <property type="molecule type" value="Genomic_DNA"/>
</dbReference>
<feature type="domain" description="BHLH" evidence="3">
    <location>
        <begin position="262"/>
        <end position="345"/>
    </location>
</feature>
<dbReference type="Pfam" id="PF00010">
    <property type="entry name" value="HLH"/>
    <property type="match status" value="1"/>
</dbReference>
<dbReference type="SUPFAM" id="SSF47459">
    <property type="entry name" value="HLH, helix-loop-helix DNA-binding domain"/>
    <property type="match status" value="1"/>
</dbReference>
<evidence type="ECO:0000256" key="2">
    <source>
        <dbReference type="SAM" id="MobiDB-lite"/>
    </source>
</evidence>
<dbReference type="GO" id="GO:0046983">
    <property type="term" value="F:protein dimerization activity"/>
    <property type="evidence" value="ECO:0007669"/>
    <property type="project" value="InterPro"/>
</dbReference>
<dbReference type="InterPro" id="IPR011598">
    <property type="entry name" value="bHLH_dom"/>
</dbReference>
<accession>A0AAN6XDF7</accession>
<evidence type="ECO:0000313" key="4">
    <source>
        <dbReference type="EMBL" id="KAK4196562.1"/>
    </source>
</evidence>
<dbReference type="Proteomes" id="UP001303160">
    <property type="component" value="Unassembled WGS sequence"/>
</dbReference>